<evidence type="ECO:0000313" key="6">
    <source>
        <dbReference type="Proteomes" id="UP000234653"/>
    </source>
</evidence>
<dbReference type="PANTHER" id="PTHR38445:SF9">
    <property type="entry name" value="HTH-TYPE TRANSCRIPTIONAL REPRESSOR YTRA"/>
    <property type="match status" value="1"/>
</dbReference>
<evidence type="ECO:0000256" key="1">
    <source>
        <dbReference type="ARBA" id="ARBA00023015"/>
    </source>
</evidence>
<evidence type="ECO:0000259" key="4">
    <source>
        <dbReference type="PROSITE" id="PS50949"/>
    </source>
</evidence>
<dbReference type="AlphaFoldDB" id="A0A2K9HL55"/>
<feature type="domain" description="HTH gntR-type" evidence="4">
    <location>
        <begin position="7"/>
        <end position="75"/>
    </location>
</feature>
<dbReference type="KEGG" id="lali:LA20249_10760"/>
<keyword evidence="2" id="KW-0238">DNA-binding</keyword>
<dbReference type="SMART" id="SM00345">
    <property type="entry name" value="HTH_GNTR"/>
    <property type="match status" value="1"/>
</dbReference>
<dbReference type="PROSITE" id="PS50949">
    <property type="entry name" value="HTH_GNTR"/>
    <property type="match status" value="1"/>
</dbReference>
<evidence type="ECO:0000256" key="3">
    <source>
        <dbReference type="ARBA" id="ARBA00023163"/>
    </source>
</evidence>
<dbReference type="InterPro" id="IPR036390">
    <property type="entry name" value="WH_DNA-bd_sf"/>
</dbReference>
<dbReference type="Gene3D" id="1.10.10.10">
    <property type="entry name" value="Winged helix-like DNA-binding domain superfamily/Winged helix DNA-binding domain"/>
    <property type="match status" value="1"/>
</dbReference>
<keyword evidence="3" id="KW-0804">Transcription</keyword>
<evidence type="ECO:0000313" key="5">
    <source>
        <dbReference type="EMBL" id="AUI72637.1"/>
    </source>
</evidence>
<dbReference type="Pfam" id="PF00392">
    <property type="entry name" value="GntR"/>
    <property type="match status" value="1"/>
</dbReference>
<dbReference type="RefSeq" id="WP_057738819.1">
    <property type="nucleotide sequence ID" value="NZ_AZDQ01000021.1"/>
</dbReference>
<sequence>MEYIDNIPIYLQIKEILYHKIITHEYELGSQLPSVRQLAVLFSANSNTVQKSLKEMTEEKIIITQRGKGNFVTTDGDVIDRLRSQIVKNTLDETYDKLHALKMNDNEIIASFINYVKERTNYHE</sequence>
<dbReference type="GO" id="GO:0003700">
    <property type="term" value="F:DNA-binding transcription factor activity"/>
    <property type="evidence" value="ECO:0007669"/>
    <property type="project" value="InterPro"/>
</dbReference>
<protein>
    <submittedName>
        <fullName evidence="5">GntR family transcriptional regulator</fullName>
    </submittedName>
</protein>
<dbReference type="CDD" id="cd07377">
    <property type="entry name" value="WHTH_GntR"/>
    <property type="match status" value="1"/>
</dbReference>
<dbReference type="OrthoDB" id="362473at2"/>
<keyword evidence="1" id="KW-0805">Transcription regulation</keyword>
<proteinExistence type="predicted"/>
<dbReference type="SUPFAM" id="SSF46785">
    <property type="entry name" value="Winged helix' DNA-binding domain"/>
    <property type="match status" value="1"/>
</dbReference>
<accession>A0A2K9HL55</accession>
<dbReference type="STRING" id="1423720.FC67_GL000700"/>
<dbReference type="Proteomes" id="UP000234653">
    <property type="component" value="Chromosome"/>
</dbReference>
<dbReference type="PANTHER" id="PTHR38445">
    <property type="entry name" value="HTH-TYPE TRANSCRIPTIONAL REPRESSOR YTRA"/>
    <property type="match status" value="1"/>
</dbReference>
<keyword evidence="6" id="KW-1185">Reference proteome</keyword>
<gene>
    <name evidence="5" type="ORF">LA20249_10760</name>
</gene>
<dbReference type="InterPro" id="IPR000524">
    <property type="entry name" value="Tscrpt_reg_HTH_GntR"/>
</dbReference>
<name>A0A2K9HL55_9LACO</name>
<dbReference type="GO" id="GO:0003677">
    <property type="term" value="F:DNA binding"/>
    <property type="evidence" value="ECO:0007669"/>
    <property type="project" value="UniProtKB-KW"/>
</dbReference>
<dbReference type="EMBL" id="CP018867">
    <property type="protein sequence ID" value="AUI72637.1"/>
    <property type="molecule type" value="Genomic_DNA"/>
</dbReference>
<organism evidence="5 6">
    <name type="scientific">Companilactobacillus alimentarius DSM 20249</name>
    <dbReference type="NCBI Taxonomy" id="1423720"/>
    <lineage>
        <taxon>Bacteria</taxon>
        <taxon>Bacillati</taxon>
        <taxon>Bacillota</taxon>
        <taxon>Bacilli</taxon>
        <taxon>Lactobacillales</taxon>
        <taxon>Lactobacillaceae</taxon>
        <taxon>Companilactobacillus</taxon>
    </lineage>
</organism>
<evidence type="ECO:0000256" key="2">
    <source>
        <dbReference type="ARBA" id="ARBA00023125"/>
    </source>
</evidence>
<reference evidence="5 6" key="1">
    <citation type="submission" date="2016-12" db="EMBL/GenBank/DDBJ databases">
        <title>The whole genome sequencing and assembly of Lactobacillus alimentarius DSM 20249T strain.</title>
        <authorList>
            <person name="Lee Y.-J."/>
            <person name="Yi H."/>
            <person name="Bahn Y.-S."/>
            <person name="Kim J.F."/>
            <person name="Lee D.-W."/>
        </authorList>
    </citation>
    <scope>NUCLEOTIDE SEQUENCE [LARGE SCALE GENOMIC DNA]</scope>
    <source>
        <strain evidence="5 6">DSM 20249</strain>
    </source>
</reference>
<dbReference type="InterPro" id="IPR036388">
    <property type="entry name" value="WH-like_DNA-bd_sf"/>
</dbReference>